<dbReference type="Pfam" id="PF25352">
    <property type="entry name" value="PH_ULP"/>
    <property type="match status" value="1"/>
</dbReference>
<dbReference type="FunFam" id="3.30.310.130:FF:000006">
    <property type="entry name" value="Probable ubiquitin-like-specific protease 2B"/>
    <property type="match status" value="1"/>
</dbReference>
<comment type="similarity">
    <text evidence="1">Belongs to the peptidase C48 family.</text>
</comment>
<evidence type="ECO:0000256" key="3">
    <source>
        <dbReference type="ARBA" id="ARBA00022786"/>
    </source>
</evidence>
<dbReference type="InterPro" id="IPR057375">
    <property type="entry name" value="ULP2A/B_PH"/>
</dbReference>
<evidence type="ECO:0000256" key="7">
    <source>
        <dbReference type="SAM" id="MobiDB-lite"/>
    </source>
</evidence>
<evidence type="ECO:0000256" key="4">
    <source>
        <dbReference type="ARBA" id="ARBA00022801"/>
    </source>
</evidence>
<keyword evidence="3" id="KW-0833">Ubl conjugation pathway</keyword>
<reference evidence="9" key="1">
    <citation type="submission" date="2018-02" db="EMBL/GenBank/DDBJ databases">
        <title>Rhizophora mucronata_Transcriptome.</title>
        <authorList>
            <person name="Meera S.P."/>
            <person name="Sreeshan A."/>
            <person name="Augustine A."/>
        </authorList>
    </citation>
    <scope>NUCLEOTIDE SEQUENCE</scope>
    <source>
        <tissue evidence="9">Leaf</tissue>
    </source>
</reference>
<dbReference type="Pfam" id="PF02902">
    <property type="entry name" value="Peptidase_C48"/>
    <property type="match status" value="1"/>
</dbReference>
<proteinExistence type="inferred from homology"/>
<dbReference type="SUPFAM" id="SSF54001">
    <property type="entry name" value="Cysteine proteinases"/>
    <property type="match status" value="1"/>
</dbReference>
<evidence type="ECO:0000256" key="1">
    <source>
        <dbReference type="ARBA" id="ARBA00005234"/>
    </source>
</evidence>
<feature type="domain" description="Ubiquitin-like protease family profile" evidence="8">
    <location>
        <begin position="366"/>
        <end position="553"/>
    </location>
</feature>
<evidence type="ECO:0000259" key="8">
    <source>
        <dbReference type="PROSITE" id="PS50600"/>
    </source>
</evidence>
<dbReference type="PANTHER" id="PTHR47764">
    <property type="entry name" value="UBIQUITIN-LIKE-SPECIFIC PROTEASE 2B-RELATED"/>
    <property type="match status" value="1"/>
</dbReference>
<keyword evidence="5" id="KW-0788">Thiol protease</keyword>
<dbReference type="GO" id="GO:0006508">
    <property type="term" value="P:proteolysis"/>
    <property type="evidence" value="ECO:0007669"/>
    <property type="project" value="UniProtKB-KW"/>
</dbReference>
<dbReference type="GO" id="GO:0008234">
    <property type="term" value="F:cysteine-type peptidase activity"/>
    <property type="evidence" value="ECO:0007669"/>
    <property type="project" value="UniProtKB-KW"/>
</dbReference>
<feature type="region of interest" description="Disordered" evidence="7">
    <location>
        <begin position="166"/>
        <end position="186"/>
    </location>
</feature>
<comment type="function">
    <text evidence="6">Protease that catalyzes two essential functions in the SUMO pathway: processing of full-length SUMOs to their mature forms and deconjugation of SUMO from targeted proteins.</text>
</comment>
<dbReference type="Gene3D" id="3.40.395.10">
    <property type="entry name" value="Adenoviral Proteinase, Chain A"/>
    <property type="match status" value="1"/>
</dbReference>
<name>A0A2P2M093_RHIMU</name>
<keyword evidence="4" id="KW-0378">Hydrolase</keyword>
<evidence type="ECO:0000256" key="5">
    <source>
        <dbReference type="ARBA" id="ARBA00022807"/>
    </source>
</evidence>
<accession>A0A2P2M093</accession>
<evidence type="ECO:0000313" key="9">
    <source>
        <dbReference type="EMBL" id="MBX23644.1"/>
    </source>
</evidence>
<dbReference type="InterPro" id="IPR003653">
    <property type="entry name" value="Peptidase_C48_C"/>
</dbReference>
<sequence length="553" mass="62293">MKNGLEVFEFKEEDELPDLAAGKFLSKLKNPSTDGPAILKYEFVDRVQGSDVSKQDIGSLPCVDVNAVECDQSCENVISDAPPLMLRDTIGTKEKISGTDAISQSNWMCHEQVSDSNINDQQAKGSITKLEARVSCCEVPSPRKNQLNHAFSDCPSSSEPVDLQVDADESMNESSPSSHAPGIAEGDVTLDGHNLDQCSGDPKMDDVNIAVDYVAYRNYNCSGCLVTFSSSGIKIDGLTSYDSQETLSIERGIDDIVQIESRHLQRLETVIVKFHILSKDEVQADDACVTSGVEELDFVAVEPNWFGTWKQITALNVKYLAVWCAVNDTDAAMVEGDDLLQQRRYFPNFDEAFEDVVYPKGDSDAVSISKRDVDLLQPETFINDTIIDFYIKYLKNRIPPEEKHRFHFFNSFFFRKLADLDKDPSSANDGRAAFLRVHKWTRKVDIFGKDYVFIPVNFNLHWSLLIMCHPGELAGFKDEDSTKSLRVPCVLHMDSIKGTHTGLKNLVQSYLWEEWKERQKETAEDLSSKFLNLRFVPLEVFTGLVQNIGYFRF</sequence>
<dbReference type="PROSITE" id="PS50600">
    <property type="entry name" value="ULP_PROTEASE"/>
    <property type="match status" value="1"/>
</dbReference>
<evidence type="ECO:0000256" key="2">
    <source>
        <dbReference type="ARBA" id="ARBA00022670"/>
    </source>
</evidence>
<dbReference type="PANTHER" id="PTHR47764:SF2">
    <property type="entry name" value="UBIQUITIN-LIKE PROTEASE FAMILY PROFILE DOMAIN-CONTAINING PROTEIN"/>
    <property type="match status" value="1"/>
</dbReference>
<protein>
    <submittedName>
        <fullName evidence="9">Putative ubiquitin-like-specific protease 2B isoform X1</fullName>
    </submittedName>
</protein>
<organism evidence="9">
    <name type="scientific">Rhizophora mucronata</name>
    <name type="common">Asiatic mangrove</name>
    <dbReference type="NCBI Taxonomy" id="61149"/>
    <lineage>
        <taxon>Eukaryota</taxon>
        <taxon>Viridiplantae</taxon>
        <taxon>Streptophyta</taxon>
        <taxon>Embryophyta</taxon>
        <taxon>Tracheophyta</taxon>
        <taxon>Spermatophyta</taxon>
        <taxon>Magnoliopsida</taxon>
        <taxon>eudicotyledons</taxon>
        <taxon>Gunneridae</taxon>
        <taxon>Pentapetalae</taxon>
        <taxon>rosids</taxon>
        <taxon>fabids</taxon>
        <taxon>Malpighiales</taxon>
        <taxon>Rhizophoraceae</taxon>
        <taxon>Rhizophora</taxon>
    </lineage>
</organism>
<dbReference type="EMBL" id="GGEC01043160">
    <property type="protein sequence ID" value="MBX23644.1"/>
    <property type="molecule type" value="Transcribed_RNA"/>
</dbReference>
<keyword evidence="2 9" id="KW-0645">Protease</keyword>
<dbReference type="InterPro" id="IPR038765">
    <property type="entry name" value="Papain-like_cys_pep_sf"/>
</dbReference>
<dbReference type="AlphaFoldDB" id="A0A2P2M093"/>
<evidence type="ECO:0000256" key="6">
    <source>
        <dbReference type="ARBA" id="ARBA00057729"/>
    </source>
</evidence>